<gene>
    <name evidence="1" type="ORF">EBO34_18275</name>
</gene>
<sequence>MKNLPPSYLGKKVFIDGPDAKFYVVRYEEHVGKKKTHCLLFDQDTPVIFAVLSDEGAFLDSFYLSKKSNQASTNAVETYEEIVQRKKQYRVTQDDLRDALKPKSEAKMKNENIMKHLVDEHLEDIKNQWPSRLLTLQKTDGKSEESLINEALSEAIRQANANKSFDFLVSHRYDHFVPQLGFVMEKYPNLLPQVTDYYLEYNETKIVKQLLINTCESVSLDDTPLIESVLSLARKIDHIHYSSVLKLVLSILFKRVKQDRKSSPKAWLNDTVHDKAIRHSIVAALKSKKTG</sequence>
<proteinExistence type="predicted"/>
<organism evidence="1 2">
    <name type="scientific">Alteribacter keqinensis</name>
    <dbReference type="NCBI Taxonomy" id="2483800"/>
    <lineage>
        <taxon>Bacteria</taxon>
        <taxon>Bacillati</taxon>
        <taxon>Bacillota</taxon>
        <taxon>Bacilli</taxon>
        <taxon>Bacillales</taxon>
        <taxon>Bacillaceae</taxon>
        <taxon>Alteribacter</taxon>
    </lineage>
</organism>
<reference evidence="1 2" key="1">
    <citation type="submission" date="2018-10" db="EMBL/GenBank/DDBJ databases">
        <title>Bacillus Keqinensis sp. nov., a moderately halophilic bacterium isolated from a saline-alkaline lake.</title>
        <authorList>
            <person name="Wang H."/>
        </authorList>
    </citation>
    <scope>NUCLEOTIDE SEQUENCE [LARGE SCALE GENOMIC DNA]</scope>
    <source>
        <strain evidence="1 2">KQ-3</strain>
    </source>
</reference>
<dbReference type="Proteomes" id="UP000278746">
    <property type="component" value="Unassembled WGS sequence"/>
</dbReference>
<dbReference type="EMBL" id="RHIB01000003">
    <property type="protein sequence ID" value="RNA67132.1"/>
    <property type="molecule type" value="Genomic_DNA"/>
</dbReference>
<protein>
    <submittedName>
        <fullName evidence="1">Uncharacterized protein</fullName>
    </submittedName>
</protein>
<keyword evidence="2" id="KW-1185">Reference proteome</keyword>
<name>A0A3M7TNV2_9BACI</name>
<evidence type="ECO:0000313" key="1">
    <source>
        <dbReference type="EMBL" id="RNA67132.1"/>
    </source>
</evidence>
<dbReference type="OrthoDB" id="2803442at2"/>
<evidence type="ECO:0000313" key="2">
    <source>
        <dbReference type="Proteomes" id="UP000278746"/>
    </source>
</evidence>
<dbReference type="RefSeq" id="WP_122901270.1">
    <property type="nucleotide sequence ID" value="NZ_RHIB01000003.1"/>
</dbReference>
<dbReference type="AlphaFoldDB" id="A0A3M7TNV2"/>
<comment type="caution">
    <text evidence="1">The sequence shown here is derived from an EMBL/GenBank/DDBJ whole genome shotgun (WGS) entry which is preliminary data.</text>
</comment>
<accession>A0A3M7TNV2</accession>